<evidence type="ECO:0000313" key="1">
    <source>
        <dbReference type="EMBL" id="MCS0607577.1"/>
    </source>
</evidence>
<dbReference type="RefSeq" id="WP_258855286.1">
    <property type="nucleotide sequence ID" value="NZ_JANUGV010000001.1"/>
</dbReference>
<gene>
    <name evidence="1" type="ORF">NX773_05295</name>
</gene>
<sequence length="87" mass="9300">MPQAPNQQRYIVRAAGDSAPLQGFIAGLQSEPAIQLVEAIGPAQQPHTVVIQTDEATAQQLAQRFASTNQLMIEPDRPLSLFGHGPA</sequence>
<proteinExistence type="predicted"/>
<dbReference type="EMBL" id="JANUGV010000001">
    <property type="protein sequence ID" value="MCS0607577.1"/>
    <property type="molecule type" value="Genomic_DNA"/>
</dbReference>
<comment type="caution">
    <text evidence="1">The sequence shown here is derived from an EMBL/GenBank/DDBJ whole genome shotgun (WGS) entry which is preliminary data.</text>
</comment>
<dbReference type="Proteomes" id="UP001205861">
    <property type="component" value="Unassembled WGS sequence"/>
</dbReference>
<organism evidence="1 2">
    <name type="scientific">Massilia solisilvae</name>
    <dbReference type="NCBI Taxonomy" id="1811225"/>
    <lineage>
        <taxon>Bacteria</taxon>
        <taxon>Pseudomonadati</taxon>
        <taxon>Pseudomonadota</taxon>
        <taxon>Betaproteobacteria</taxon>
        <taxon>Burkholderiales</taxon>
        <taxon>Oxalobacteraceae</taxon>
        <taxon>Telluria group</taxon>
        <taxon>Massilia</taxon>
    </lineage>
</organism>
<name>A0ABT2BGD1_9BURK</name>
<protein>
    <submittedName>
        <fullName evidence="1">Uncharacterized protein</fullName>
    </submittedName>
</protein>
<accession>A0ABT2BGD1</accession>
<reference evidence="1 2" key="1">
    <citation type="submission" date="2022-08" db="EMBL/GenBank/DDBJ databases">
        <title>Reclassification of Massilia species as members of the genera Telluria, Duganella, Pseudoduganella, Mokoshia gen. nov. and Zemynaea gen. nov. using orthogonal and non-orthogonal genome-based approaches.</title>
        <authorList>
            <person name="Bowman J.P."/>
        </authorList>
    </citation>
    <scope>NUCLEOTIDE SEQUENCE [LARGE SCALE GENOMIC DNA]</scope>
    <source>
        <strain evidence="1 2">JCM 31607</strain>
    </source>
</reference>
<keyword evidence="2" id="KW-1185">Reference proteome</keyword>
<evidence type="ECO:0000313" key="2">
    <source>
        <dbReference type="Proteomes" id="UP001205861"/>
    </source>
</evidence>